<dbReference type="PANTHER" id="PTHR32141">
    <property type="match status" value="1"/>
</dbReference>
<organism evidence="4 5">
    <name type="scientific">Aegilops tauschii subsp. strangulata</name>
    <name type="common">Goatgrass</name>
    <dbReference type="NCBI Taxonomy" id="200361"/>
    <lineage>
        <taxon>Eukaryota</taxon>
        <taxon>Viridiplantae</taxon>
        <taxon>Streptophyta</taxon>
        <taxon>Embryophyta</taxon>
        <taxon>Tracheophyta</taxon>
        <taxon>Spermatophyta</taxon>
        <taxon>Magnoliopsida</taxon>
        <taxon>Liliopsida</taxon>
        <taxon>Poales</taxon>
        <taxon>Poaceae</taxon>
        <taxon>BOP clade</taxon>
        <taxon>Pooideae</taxon>
        <taxon>Triticodae</taxon>
        <taxon>Triticeae</taxon>
        <taxon>Triticinae</taxon>
        <taxon>Aegilops</taxon>
    </lineage>
</organism>
<sequence>MEAAAPPVANQGESHGTAAKTARCGDSDESAADFISKVPDAVLCTIISLLPTKDGGRTQVFSRRWRPLWSAAPLNLEVRTRHPGPGVPIRTSSVFPDAASEGASSADLANSMHTVKILALRCSGYALDGVLNILRRFPCLEKLYIIFHKHYETDAKIEPQYDRLYPIECLQTHLKTVVFETFVGHDKQLEFAKFFVLNAKVLNKIEFEGIYGATNDVSLAYQHTLLRVENRASRDALFEFNSRYRNTAIHLRRHIHDLSVADPFEQL</sequence>
<dbReference type="Proteomes" id="UP000015105">
    <property type="component" value="Chromosome 7D"/>
</dbReference>
<reference evidence="4" key="3">
    <citation type="journal article" date="2017" name="Nature">
        <title>Genome sequence of the progenitor of the wheat D genome Aegilops tauschii.</title>
        <authorList>
            <person name="Luo M.C."/>
            <person name="Gu Y.Q."/>
            <person name="Puiu D."/>
            <person name="Wang H."/>
            <person name="Twardziok S.O."/>
            <person name="Deal K.R."/>
            <person name="Huo N."/>
            <person name="Zhu T."/>
            <person name="Wang L."/>
            <person name="Wang Y."/>
            <person name="McGuire P.E."/>
            <person name="Liu S."/>
            <person name="Long H."/>
            <person name="Ramasamy R.K."/>
            <person name="Rodriguez J.C."/>
            <person name="Van S.L."/>
            <person name="Yuan L."/>
            <person name="Wang Z."/>
            <person name="Xia Z."/>
            <person name="Xiao L."/>
            <person name="Anderson O.D."/>
            <person name="Ouyang S."/>
            <person name="Liang Y."/>
            <person name="Zimin A.V."/>
            <person name="Pertea G."/>
            <person name="Qi P."/>
            <person name="Bennetzen J.L."/>
            <person name="Dai X."/>
            <person name="Dawson M.W."/>
            <person name="Muller H.G."/>
            <person name="Kugler K."/>
            <person name="Rivarola-Duarte L."/>
            <person name="Spannagl M."/>
            <person name="Mayer K.F.X."/>
            <person name="Lu F.H."/>
            <person name="Bevan M.W."/>
            <person name="Leroy P."/>
            <person name="Li P."/>
            <person name="You F.M."/>
            <person name="Sun Q."/>
            <person name="Liu Z."/>
            <person name="Lyons E."/>
            <person name="Wicker T."/>
            <person name="Salzberg S.L."/>
            <person name="Devos K.M."/>
            <person name="Dvorak J."/>
        </authorList>
    </citation>
    <scope>NUCLEOTIDE SEQUENCE [LARGE SCALE GENOMIC DNA]</scope>
    <source>
        <strain evidence="4">cv. AL8/78</strain>
    </source>
</reference>
<dbReference type="Pfam" id="PF08387">
    <property type="entry name" value="FBD"/>
    <property type="match status" value="1"/>
</dbReference>
<keyword evidence="5" id="KW-1185">Reference proteome</keyword>
<dbReference type="InterPro" id="IPR055411">
    <property type="entry name" value="LRR_FXL15/At3g58940/PEG3-like"/>
</dbReference>
<feature type="region of interest" description="Disordered" evidence="1">
    <location>
        <begin position="1"/>
        <end position="23"/>
    </location>
</feature>
<dbReference type="PANTHER" id="PTHR32141:SF80">
    <property type="entry name" value="F-BOX DOMAIN-CONTAINING PROTEIN"/>
    <property type="match status" value="1"/>
</dbReference>
<reference evidence="4" key="4">
    <citation type="submission" date="2019-03" db="UniProtKB">
        <authorList>
            <consortium name="EnsemblPlants"/>
        </authorList>
    </citation>
    <scope>IDENTIFICATION</scope>
</reference>
<evidence type="ECO:0000259" key="2">
    <source>
        <dbReference type="Pfam" id="PF08387"/>
    </source>
</evidence>
<reference evidence="5" key="2">
    <citation type="journal article" date="2017" name="Nat. Plants">
        <title>The Aegilops tauschii genome reveals multiple impacts of transposons.</title>
        <authorList>
            <person name="Zhao G."/>
            <person name="Zou C."/>
            <person name="Li K."/>
            <person name="Wang K."/>
            <person name="Li T."/>
            <person name="Gao L."/>
            <person name="Zhang X."/>
            <person name="Wang H."/>
            <person name="Yang Z."/>
            <person name="Liu X."/>
            <person name="Jiang W."/>
            <person name="Mao L."/>
            <person name="Kong X."/>
            <person name="Jiao Y."/>
            <person name="Jia J."/>
        </authorList>
    </citation>
    <scope>NUCLEOTIDE SEQUENCE [LARGE SCALE GENOMIC DNA]</scope>
    <source>
        <strain evidence="5">cv. AL8/78</strain>
    </source>
</reference>
<dbReference type="InterPro" id="IPR053781">
    <property type="entry name" value="F-box_AtFBL13-like"/>
</dbReference>
<protein>
    <submittedName>
        <fullName evidence="4">Uncharacterized protein</fullName>
    </submittedName>
</protein>
<evidence type="ECO:0000259" key="3">
    <source>
        <dbReference type="Pfam" id="PF24758"/>
    </source>
</evidence>
<dbReference type="EnsemblPlants" id="AET7Gv21087400.2">
    <property type="protein sequence ID" value="AET7Gv21087400.2"/>
    <property type="gene ID" value="AET7Gv21087400"/>
</dbReference>
<reference evidence="4" key="5">
    <citation type="journal article" date="2021" name="G3 (Bethesda)">
        <title>Aegilops tauschii genome assembly Aet v5.0 features greater sequence contiguity and improved annotation.</title>
        <authorList>
            <person name="Wang L."/>
            <person name="Zhu T."/>
            <person name="Rodriguez J.C."/>
            <person name="Deal K.R."/>
            <person name="Dubcovsky J."/>
            <person name="McGuire P.E."/>
            <person name="Lux T."/>
            <person name="Spannagl M."/>
            <person name="Mayer K.F.X."/>
            <person name="Baldrich P."/>
            <person name="Meyers B.C."/>
            <person name="Huo N."/>
            <person name="Gu Y.Q."/>
            <person name="Zhou H."/>
            <person name="Devos K.M."/>
            <person name="Bennetzen J.L."/>
            <person name="Unver T."/>
            <person name="Budak H."/>
            <person name="Gulick P.J."/>
            <person name="Galiba G."/>
            <person name="Kalapos B."/>
            <person name="Nelson D.R."/>
            <person name="Li P."/>
            <person name="You F.M."/>
            <person name="Luo M.C."/>
            <person name="Dvorak J."/>
        </authorList>
    </citation>
    <scope>NUCLEOTIDE SEQUENCE [LARGE SCALE GENOMIC DNA]</scope>
    <source>
        <strain evidence="4">cv. AL8/78</strain>
    </source>
</reference>
<feature type="domain" description="F-box/LRR-repeat protein 15/At3g58940/PEG3-like LRR" evidence="3">
    <location>
        <begin position="103"/>
        <end position="145"/>
    </location>
</feature>
<dbReference type="InterPro" id="IPR006566">
    <property type="entry name" value="FBD"/>
</dbReference>
<evidence type="ECO:0000313" key="5">
    <source>
        <dbReference type="Proteomes" id="UP000015105"/>
    </source>
</evidence>
<evidence type="ECO:0000313" key="4">
    <source>
        <dbReference type="EnsemblPlants" id="AET7Gv21087400.2"/>
    </source>
</evidence>
<dbReference type="AlphaFoldDB" id="A0A453SUV0"/>
<dbReference type="Pfam" id="PF24758">
    <property type="entry name" value="LRR_At5g56370"/>
    <property type="match status" value="1"/>
</dbReference>
<dbReference type="Gene3D" id="1.20.1280.50">
    <property type="match status" value="1"/>
</dbReference>
<dbReference type="SUPFAM" id="SSF81383">
    <property type="entry name" value="F-box domain"/>
    <property type="match status" value="1"/>
</dbReference>
<dbReference type="CDD" id="cd22160">
    <property type="entry name" value="F-box_AtFBL13-like"/>
    <property type="match status" value="1"/>
</dbReference>
<feature type="domain" description="FBD" evidence="2">
    <location>
        <begin position="165"/>
        <end position="205"/>
    </location>
</feature>
<name>A0A453SUV0_AEGTS</name>
<proteinExistence type="predicted"/>
<dbReference type="InterPro" id="IPR036047">
    <property type="entry name" value="F-box-like_dom_sf"/>
</dbReference>
<accession>A0A453SUV0</accession>
<dbReference type="InterPro" id="IPR055302">
    <property type="entry name" value="F-box_dom-containing"/>
</dbReference>
<evidence type="ECO:0000256" key="1">
    <source>
        <dbReference type="SAM" id="MobiDB-lite"/>
    </source>
</evidence>
<reference evidence="5" key="1">
    <citation type="journal article" date="2014" name="Science">
        <title>Ancient hybridizations among the ancestral genomes of bread wheat.</title>
        <authorList>
            <consortium name="International Wheat Genome Sequencing Consortium,"/>
            <person name="Marcussen T."/>
            <person name="Sandve S.R."/>
            <person name="Heier L."/>
            <person name="Spannagl M."/>
            <person name="Pfeifer M."/>
            <person name="Jakobsen K.S."/>
            <person name="Wulff B.B."/>
            <person name="Steuernagel B."/>
            <person name="Mayer K.F."/>
            <person name="Olsen O.A."/>
        </authorList>
    </citation>
    <scope>NUCLEOTIDE SEQUENCE [LARGE SCALE GENOMIC DNA]</scope>
    <source>
        <strain evidence="5">cv. AL8/78</strain>
    </source>
</reference>
<dbReference type="Gramene" id="AET7Gv21087400.2">
    <property type="protein sequence ID" value="AET7Gv21087400.2"/>
    <property type="gene ID" value="AET7Gv21087400"/>
</dbReference>